<sequence length="289" mass="30561">MRSLLFVPADSEKKLAKGLESGADALILDLEDSVSAANKPLARETARAFLAAHAGTAQRPLLMVRVNALDTGLTDADLDAVVAARPDAIMLPKAEGGRDVAHLDAKLTTREALAALPEGRIRITVVATETAKAVFTLGSYQGASPRLSGLTWGAEDLSADIGAETNRGADGRHTEPFRLARALCLMGAVAAEVQPIDTVFPAFRDEDGLRRECEEARRDGFTAKMAIHPAQVPVINAVFTPDEAAIAEAQKVVAAFAAQPGAGVVNIGGEMFDRPHLTRAERLLKRAGR</sequence>
<dbReference type="PIRSF" id="PIRSF015582">
    <property type="entry name" value="Cit_lyase_B"/>
    <property type="match status" value="1"/>
</dbReference>
<accession>A0A2T4YX93</accession>
<organism evidence="8 9">
    <name type="scientific">Phreatobacter oligotrophus</name>
    <dbReference type="NCBI Taxonomy" id="1122261"/>
    <lineage>
        <taxon>Bacteria</taxon>
        <taxon>Pseudomonadati</taxon>
        <taxon>Pseudomonadota</taxon>
        <taxon>Alphaproteobacteria</taxon>
        <taxon>Hyphomicrobiales</taxon>
        <taxon>Phreatobacteraceae</taxon>
        <taxon>Phreatobacter</taxon>
    </lineage>
</organism>
<dbReference type="InterPro" id="IPR005000">
    <property type="entry name" value="Aldolase/citrate-lyase_domain"/>
</dbReference>
<gene>
    <name evidence="8" type="ORF">C8P69_11316</name>
</gene>
<dbReference type="Pfam" id="PF03328">
    <property type="entry name" value="HpcH_HpaI"/>
    <property type="match status" value="1"/>
</dbReference>
<dbReference type="RefSeq" id="WP_108179328.1">
    <property type="nucleotide sequence ID" value="NZ_PZZL01000013.1"/>
</dbReference>
<evidence type="ECO:0000256" key="5">
    <source>
        <dbReference type="PIRSR" id="PIRSR015582-1"/>
    </source>
</evidence>
<comment type="caution">
    <text evidence="8">The sequence shown here is derived from an EMBL/GenBank/DDBJ whole genome shotgun (WGS) entry which is preliminary data.</text>
</comment>
<evidence type="ECO:0000256" key="3">
    <source>
        <dbReference type="ARBA" id="ARBA00022723"/>
    </source>
</evidence>
<dbReference type="EMBL" id="PZZL01000013">
    <property type="protein sequence ID" value="PTM50632.1"/>
    <property type="molecule type" value="Genomic_DNA"/>
</dbReference>
<comment type="cofactor">
    <cofactor evidence="1">
        <name>Mg(2+)</name>
        <dbReference type="ChEBI" id="CHEBI:18420"/>
    </cofactor>
</comment>
<proteinExistence type="inferred from homology"/>
<dbReference type="InterPro" id="IPR015813">
    <property type="entry name" value="Pyrv/PenolPyrv_kinase-like_dom"/>
</dbReference>
<keyword evidence="9" id="KW-1185">Reference proteome</keyword>
<dbReference type="GO" id="GO:0000287">
    <property type="term" value="F:magnesium ion binding"/>
    <property type="evidence" value="ECO:0007669"/>
    <property type="project" value="TreeGrafter"/>
</dbReference>
<reference evidence="8 9" key="1">
    <citation type="submission" date="2018-04" db="EMBL/GenBank/DDBJ databases">
        <title>Genomic Encyclopedia of Archaeal and Bacterial Type Strains, Phase II (KMG-II): from individual species to whole genera.</title>
        <authorList>
            <person name="Goeker M."/>
        </authorList>
    </citation>
    <scope>NUCLEOTIDE SEQUENCE [LARGE SCALE GENOMIC DNA]</scope>
    <source>
        <strain evidence="8 9">DSM 25521</strain>
    </source>
</reference>
<dbReference type="InterPro" id="IPR040442">
    <property type="entry name" value="Pyrv_kinase-like_dom_sf"/>
</dbReference>
<dbReference type="InterPro" id="IPR011206">
    <property type="entry name" value="Citrate_lyase_beta/mcl1/mcl2"/>
</dbReference>
<dbReference type="GO" id="GO:0016829">
    <property type="term" value="F:lyase activity"/>
    <property type="evidence" value="ECO:0007669"/>
    <property type="project" value="UniProtKB-KW"/>
</dbReference>
<dbReference type="OrthoDB" id="9800547at2"/>
<name>A0A2T4YX93_9HYPH</name>
<keyword evidence="3 6" id="KW-0479">Metal-binding</keyword>
<dbReference type="Gene3D" id="3.20.20.60">
    <property type="entry name" value="Phosphoenolpyruvate-binding domains"/>
    <property type="match status" value="1"/>
</dbReference>
<dbReference type="PANTHER" id="PTHR32308">
    <property type="entry name" value="LYASE BETA SUBUNIT, PUTATIVE (AFU_ORTHOLOGUE AFUA_4G13030)-RELATED"/>
    <property type="match status" value="1"/>
</dbReference>
<evidence type="ECO:0000256" key="2">
    <source>
        <dbReference type="ARBA" id="ARBA00005568"/>
    </source>
</evidence>
<feature type="binding site" evidence="6">
    <location>
        <position position="156"/>
    </location>
    <ligand>
        <name>Mg(2+)</name>
        <dbReference type="ChEBI" id="CHEBI:18420"/>
    </ligand>
</feature>
<comment type="similarity">
    <text evidence="2">Belongs to the HpcH/HpaI aldolase family.</text>
</comment>
<feature type="domain" description="HpcH/HpaI aldolase/citrate lyase" evidence="7">
    <location>
        <begin position="2"/>
        <end position="229"/>
    </location>
</feature>
<evidence type="ECO:0000313" key="9">
    <source>
        <dbReference type="Proteomes" id="UP000241808"/>
    </source>
</evidence>
<evidence type="ECO:0000313" key="8">
    <source>
        <dbReference type="EMBL" id="PTM50632.1"/>
    </source>
</evidence>
<feature type="binding site" evidence="5">
    <location>
        <position position="129"/>
    </location>
    <ligand>
        <name>substrate</name>
    </ligand>
</feature>
<dbReference type="AlphaFoldDB" id="A0A2T4YX93"/>
<evidence type="ECO:0000259" key="7">
    <source>
        <dbReference type="Pfam" id="PF03328"/>
    </source>
</evidence>
<feature type="binding site" evidence="5">
    <location>
        <position position="65"/>
    </location>
    <ligand>
        <name>substrate</name>
    </ligand>
</feature>
<evidence type="ECO:0000256" key="6">
    <source>
        <dbReference type="PIRSR" id="PIRSR015582-2"/>
    </source>
</evidence>
<evidence type="ECO:0000256" key="4">
    <source>
        <dbReference type="ARBA" id="ARBA00022842"/>
    </source>
</evidence>
<evidence type="ECO:0000256" key="1">
    <source>
        <dbReference type="ARBA" id="ARBA00001946"/>
    </source>
</evidence>
<feature type="binding site" evidence="6">
    <location>
        <position position="129"/>
    </location>
    <ligand>
        <name>Mg(2+)</name>
        <dbReference type="ChEBI" id="CHEBI:18420"/>
    </ligand>
</feature>
<dbReference type="GO" id="GO:0006107">
    <property type="term" value="P:oxaloacetate metabolic process"/>
    <property type="evidence" value="ECO:0007669"/>
    <property type="project" value="TreeGrafter"/>
</dbReference>
<protein>
    <submittedName>
        <fullName evidence="8">Citrate lyase subunit beta/citryl-CoA lyase</fullName>
    </submittedName>
</protein>
<keyword evidence="8" id="KW-0456">Lyase</keyword>
<dbReference type="PANTHER" id="PTHR32308:SF0">
    <property type="entry name" value="HPCH_HPAI ALDOLASE_CITRATE LYASE DOMAIN-CONTAINING PROTEIN"/>
    <property type="match status" value="1"/>
</dbReference>
<dbReference type="SUPFAM" id="SSF51621">
    <property type="entry name" value="Phosphoenolpyruvate/pyruvate domain"/>
    <property type="match status" value="1"/>
</dbReference>
<keyword evidence="4 6" id="KW-0460">Magnesium</keyword>
<dbReference type="Proteomes" id="UP000241808">
    <property type="component" value="Unassembled WGS sequence"/>
</dbReference>